<feature type="region of interest" description="Disordered" evidence="1">
    <location>
        <begin position="59"/>
        <end position="83"/>
    </location>
</feature>
<feature type="compositionally biased region" description="Polar residues" evidence="1">
    <location>
        <begin position="59"/>
        <end position="80"/>
    </location>
</feature>
<evidence type="ECO:0000313" key="2">
    <source>
        <dbReference type="EMBL" id="BBJ03776.1"/>
    </source>
</evidence>
<sequence>MITARLNRLIKAYRIAKALIGDANRGLAIPGPVFRWCHKVRQAVWAEIALVVNHLNPTNKNTVESQPMATETGESPASISKRSDDRAMKDIISALQDGAHLRIHTKVRRAAIEGLPDKDARNGRTISAHRAMRLAKEGVITEVAMDRYAMSPDFELKTQTTHGAMQ</sequence>
<evidence type="ECO:0000256" key="1">
    <source>
        <dbReference type="SAM" id="MobiDB-lite"/>
    </source>
</evidence>
<accession>A0A455W3G1</accession>
<name>A0A455W3G1_MARNT</name>
<gene>
    <name evidence="2" type="ORF">YBY_16240</name>
</gene>
<dbReference type="EMBL" id="AP019537">
    <property type="protein sequence ID" value="BBJ03776.1"/>
    <property type="molecule type" value="Genomic_DNA"/>
</dbReference>
<protein>
    <submittedName>
        <fullName evidence="2">Uncharacterized protein</fullName>
    </submittedName>
</protein>
<reference evidence="2" key="1">
    <citation type="submission" date="2019-03" db="EMBL/GenBank/DDBJ databases">
        <title>Whole genome analysis of nitrate-reducing bacteria Marinobacter hydrocarbonoclasticus YB03.</title>
        <authorList>
            <person name="Azam A.H."/>
            <person name="Yuk S.R."/>
            <person name="Kamarisima K."/>
            <person name="Miyanaga K."/>
            <person name="Tanji Y."/>
        </authorList>
    </citation>
    <scope>NUCLEOTIDE SEQUENCE</scope>
    <source>
        <strain evidence="2">YB03</strain>
    </source>
</reference>
<organism evidence="2">
    <name type="scientific">Marinobacter nauticus</name>
    <name type="common">Marinobacter hydrocarbonoclasticus</name>
    <name type="synonym">Marinobacter aquaeolei</name>
    <dbReference type="NCBI Taxonomy" id="2743"/>
    <lineage>
        <taxon>Bacteria</taxon>
        <taxon>Pseudomonadati</taxon>
        <taxon>Pseudomonadota</taxon>
        <taxon>Gammaproteobacteria</taxon>
        <taxon>Pseudomonadales</taxon>
        <taxon>Marinobacteraceae</taxon>
        <taxon>Marinobacter</taxon>
    </lineage>
</organism>
<proteinExistence type="predicted"/>
<dbReference type="AlphaFoldDB" id="A0A455W3G1"/>